<protein>
    <submittedName>
        <fullName evidence="2">Uncharacterized protein</fullName>
    </submittedName>
</protein>
<gene>
    <name evidence="2" type="ORF">BD626DRAFT_564442</name>
</gene>
<reference evidence="2 3" key="1">
    <citation type="journal article" date="2019" name="New Phytol.">
        <title>Comparative genomics reveals unique wood-decay strategies and fruiting body development in the Schizophyllaceae.</title>
        <authorList>
            <person name="Almasi E."/>
            <person name="Sahu N."/>
            <person name="Krizsan K."/>
            <person name="Balint B."/>
            <person name="Kovacs G.M."/>
            <person name="Kiss B."/>
            <person name="Cseklye J."/>
            <person name="Drula E."/>
            <person name="Henrissat B."/>
            <person name="Nagy I."/>
            <person name="Chovatia M."/>
            <person name="Adam C."/>
            <person name="LaButti K."/>
            <person name="Lipzen A."/>
            <person name="Riley R."/>
            <person name="Grigoriev I.V."/>
            <person name="Nagy L.G."/>
        </authorList>
    </citation>
    <scope>NUCLEOTIDE SEQUENCE [LARGE SCALE GENOMIC DNA]</scope>
    <source>
        <strain evidence="2 3">NL-1724</strain>
    </source>
</reference>
<name>A0A550CRU5_9AGAR</name>
<accession>A0A550CRU5</accession>
<feature type="compositionally biased region" description="Basic and acidic residues" evidence="1">
    <location>
        <begin position="264"/>
        <end position="285"/>
    </location>
</feature>
<dbReference type="Proteomes" id="UP000320762">
    <property type="component" value="Unassembled WGS sequence"/>
</dbReference>
<sequence>MVLTAISLPWGGPALLLDTASHASTHGCLDASAARREEEEEDTTLNGSDEGADHDSLFGDDVDSLLDDSGTVKEDKASLKGEEHTAGDVASSATKTRASSPEDLAFPTKIGPVVIPPHILPPQEHLKDERAPSAIPSKKRSPSPASDLAFPTKSGPVVTLPHLLPQEHFRDGRAPPATPVKDRSSLPESDNLAWPTKSEIPDLPFRPAHIQPIAPPVRPRARADRPPQPVAQAIAKQSTLAPTVPSAPIPDGLSPHTVSQVPKESARWRSKERVDRYHAGVEPERQQQQQQREAAVVNRVEHPYSRGVASGANATALPPMMPPRRQLAPPSKSNVPFPFKRASPASSTTPSGVSGPTTAGAAPGTPETTSRHGREYAAPQMTTNKSMPVQQVGHPHSRATVTRPVQQSIVVASHAQQVSTYTVAPAPMRSTLPAKVDACSRERFAQPVSHKRKAEDAGSSTSAAKKRKEEEPPRVAKAASGSRAATEATTSTRRKVVRKRSTTPPPAPAVACTPSRYGPRPSARKLTIQERHTTDVPVRDPASLKPKPEYVARDPIYKRGMQAAKEAQNPPAKKSKRKAASDVQKPARASKKARTARTDEPDARTRAEMLRNERMAVSTLIKAIGEKVREAGAEGLRAKDLRKMFPHNVETEADKFEFELAINKVAAMHENKRGYVVAKARE</sequence>
<proteinExistence type="predicted"/>
<feature type="region of interest" description="Disordered" evidence="1">
    <location>
        <begin position="420"/>
        <end position="611"/>
    </location>
</feature>
<evidence type="ECO:0000313" key="3">
    <source>
        <dbReference type="Proteomes" id="UP000320762"/>
    </source>
</evidence>
<feature type="compositionally biased region" description="Low complexity" evidence="1">
    <location>
        <begin position="475"/>
        <end position="491"/>
    </location>
</feature>
<evidence type="ECO:0000313" key="2">
    <source>
        <dbReference type="EMBL" id="TRM67513.1"/>
    </source>
</evidence>
<feature type="compositionally biased region" description="Basic and acidic residues" evidence="1">
    <location>
        <begin position="596"/>
        <end position="611"/>
    </location>
</feature>
<feature type="compositionally biased region" description="Basic residues" evidence="1">
    <location>
        <begin position="492"/>
        <end position="501"/>
    </location>
</feature>
<evidence type="ECO:0000256" key="1">
    <source>
        <dbReference type="SAM" id="MobiDB-lite"/>
    </source>
</evidence>
<feature type="compositionally biased region" description="Basic and acidic residues" evidence="1">
    <location>
        <begin position="527"/>
        <end position="538"/>
    </location>
</feature>
<feature type="region of interest" description="Disordered" evidence="1">
    <location>
        <begin position="28"/>
        <end position="107"/>
    </location>
</feature>
<feature type="compositionally biased region" description="Low complexity" evidence="1">
    <location>
        <begin position="342"/>
        <end position="366"/>
    </location>
</feature>
<dbReference type="AlphaFoldDB" id="A0A550CRU5"/>
<keyword evidence="3" id="KW-1185">Reference proteome</keyword>
<comment type="caution">
    <text evidence="2">The sequence shown here is derived from an EMBL/GenBank/DDBJ whole genome shotgun (WGS) entry which is preliminary data.</text>
</comment>
<feature type="region of interest" description="Disordered" evidence="1">
    <location>
        <begin position="128"/>
        <end position="399"/>
    </location>
</feature>
<feature type="compositionally biased region" description="Polar residues" evidence="1">
    <location>
        <begin position="380"/>
        <end position="389"/>
    </location>
</feature>
<dbReference type="EMBL" id="VDMD01000002">
    <property type="protein sequence ID" value="TRM67513.1"/>
    <property type="molecule type" value="Genomic_DNA"/>
</dbReference>
<organism evidence="2 3">
    <name type="scientific">Schizophyllum amplum</name>
    <dbReference type="NCBI Taxonomy" id="97359"/>
    <lineage>
        <taxon>Eukaryota</taxon>
        <taxon>Fungi</taxon>
        <taxon>Dikarya</taxon>
        <taxon>Basidiomycota</taxon>
        <taxon>Agaricomycotina</taxon>
        <taxon>Agaricomycetes</taxon>
        <taxon>Agaricomycetidae</taxon>
        <taxon>Agaricales</taxon>
        <taxon>Schizophyllaceae</taxon>
        <taxon>Schizophyllum</taxon>
    </lineage>
</organism>
<feature type="compositionally biased region" description="Basic and acidic residues" evidence="1">
    <location>
        <begin position="70"/>
        <end position="86"/>
    </location>
</feature>
<feature type="compositionally biased region" description="Basic and acidic residues" evidence="1">
    <location>
        <begin position="546"/>
        <end position="557"/>
    </location>
</feature>